<dbReference type="Gene3D" id="2.20.25.10">
    <property type="match status" value="2"/>
</dbReference>
<dbReference type="SUPFAM" id="SSF57783">
    <property type="entry name" value="Zinc beta-ribbon"/>
    <property type="match status" value="2"/>
</dbReference>
<dbReference type="AlphaFoldDB" id="A0A3N4KF78"/>
<sequence>MGSPMNFNWTPSPSPPPSSRAEVVQKKQPAISFSFCRECNLQYPYHCKITLTLQYKCRSCNVSEPAKGNCIFRQTYNKPIAAEFNSDIVEDPTMPRTEKLCTHCGEDQAVLFQRHDKDSGTTMASSIDFS</sequence>
<evidence type="ECO:0000313" key="2">
    <source>
        <dbReference type="EMBL" id="RPB09183.1"/>
    </source>
</evidence>
<gene>
    <name evidence="2" type="ORF">P167DRAFT_577490</name>
</gene>
<proteinExistence type="predicted"/>
<evidence type="ECO:0008006" key="4">
    <source>
        <dbReference type="Google" id="ProtNLM"/>
    </source>
</evidence>
<feature type="compositionally biased region" description="Polar residues" evidence="1">
    <location>
        <begin position="1"/>
        <end position="10"/>
    </location>
</feature>
<feature type="region of interest" description="Disordered" evidence="1">
    <location>
        <begin position="1"/>
        <end position="21"/>
    </location>
</feature>
<reference evidence="2 3" key="1">
    <citation type="journal article" date="2018" name="Nat. Ecol. Evol.">
        <title>Pezizomycetes genomes reveal the molecular basis of ectomycorrhizal truffle lifestyle.</title>
        <authorList>
            <person name="Murat C."/>
            <person name="Payen T."/>
            <person name="Noel B."/>
            <person name="Kuo A."/>
            <person name="Morin E."/>
            <person name="Chen J."/>
            <person name="Kohler A."/>
            <person name="Krizsan K."/>
            <person name="Balestrini R."/>
            <person name="Da Silva C."/>
            <person name="Montanini B."/>
            <person name="Hainaut M."/>
            <person name="Levati E."/>
            <person name="Barry K.W."/>
            <person name="Belfiori B."/>
            <person name="Cichocki N."/>
            <person name="Clum A."/>
            <person name="Dockter R.B."/>
            <person name="Fauchery L."/>
            <person name="Guy J."/>
            <person name="Iotti M."/>
            <person name="Le Tacon F."/>
            <person name="Lindquist E.A."/>
            <person name="Lipzen A."/>
            <person name="Malagnac F."/>
            <person name="Mello A."/>
            <person name="Molinier V."/>
            <person name="Miyauchi S."/>
            <person name="Poulain J."/>
            <person name="Riccioni C."/>
            <person name="Rubini A."/>
            <person name="Sitrit Y."/>
            <person name="Splivallo R."/>
            <person name="Traeger S."/>
            <person name="Wang M."/>
            <person name="Zifcakova L."/>
            <person name="Wipf D."/>
            <person name="Zambonelli A."/>
            <person name="Paolocci F."/>
            <person name="Nowrousian M."/>
            <person name="Ottonello S."/>
            <person name="Baldrian P."/>
            <person name="Spatafora J.W."/>
            <person name="Henrissat B."/>
            <person name="Nagy L.G."/>
            <person name="Aury J.M."/>
            <person name="Wincker P."/>
            <person name="Grigoriev I.V."/>
            <person name="Bonfante P."/>
            <person name="Martin F.M."/>
        </authorList>
    </citation>
    <scope>NUCLEOTIDE SEQUENCE [LARGE SCALE GENOMIC DNA]</scope>
    <source>
        <strain evidence="2 3">CCBAS932</strain>
    </source>
</reference>
<dbReference type="EMBL" id="ML119154">
    <property type="protein sequence ID" value="RPB09183.1"/>
    <property type="molecule type" value="Genomic_DNA"/>
</dbReference>
<dbReference type="OrthoDB" id="282270at2759"/>
<evidence type="ECO:0000256" key="1">
    <source>
        <dbReference type="SAM" id="MobiDB-lite"/>
    </source>
</evidence>
<evidence type="ECO:0000313" key="3">
    <source>
        <dbReference type="Proteomes" id="UP000277580"/>
    </source>
</evidence>
<keyword evidence="3" id="KW-1185">Reference proteome</keyword>
<accession>A0A3N4KF78</accession>
<dbReference type="Proteomes" id="UP000277580">
    <property type="component" value="Unassembled WGS sequence"/>
</dbReference>
<name>A0A3N4KF78_9PEZI</name>
<organism evidence="2 3">
    <name type="scientific">Morchella conica CCBAS932</name>
    <dbReference type="NCBI Taxonomy" id="1392247"/>
    <lineage>
        <taxon>Eukaryota</taxon>
        <taxon>Fungi</taxon>
        <taxon>Dikarya</taxon>
        <taxon>Ascomycota</taxon>
        <taxon>Pezizomycotina</taxon>
        <taxon>Pezizomycetes</taxon>
        <taxon>Pezizales</taxon>
        <taxon>Morchellaceae</taxon>
        <taxon>Morchella</taxon>
    </lineage>
</organism>
<dbReference type="InParanoid" id="A0A3N4KF78"/>
<protein>
    <recommendedName>
        <fullName evidence="4">DNA-directed RNA polymerase M/15kDa subunit domain-containing protein</fullName>
    </recommendedName>
</protein>
<dbReference type="STRING" id="1392247.A0A3N4KF78"/>